<gene>
    <name evidence="2" type="ORF">PUN28_003510</name>
</gene>
<evidence type="ECO:0000313" key="2">
    <source>
        <dbReference type="EMBL" id="KAL0128285.1"/>
    </source>
</evidence>
<evidence type="ECO:0000313" key="3">
    <source>
        <dbReference type="Proteomes" id="UP001430953"/>
    </source>
</evidence>
<reference evidence="2 3" key="1">
    <citation type="submission" date="2023-03" db="EMBL/GenBank/DDBJ databases">
        <title>High recombination rates correlate with genetic variation in Cardiocondyla obscurior ants.</title>
        <authorList>
            <person name="Errbii M."/>
        </authorList>
    </citation>
    <scope>NUCLEOTIDE SEQUENCE [LARGE SCALE GENOMIC DNA]</scope>
    <source>
        <strain evidence="2">Alpha-2009</strain>
        <tissue evidence="2">Whole body</tissue>
    </source>
</reference>
<protein>
    <submittedName>
        <fullName evidence="2">Uncharacterized protein</fullName>
    </submittedName>
</protein>
<organism evidence="2 3">
    <name type="scientific">Cardiocondyla obscurior</name>
    <dbReference type="NCBI Taxonomy" id="286306"/>
    <lineage>
        <taxon>Eukaryota</taxon>
        <taxon>Metazoa</taxon>
        <taxon>Ecdysozoa</taxon>
        <taxon>Arthropoda</taxon>
        <taxon>Hexapoda</taxon>
        <taxon>Insecta</taxon>
        <taxon>Pterygota</taxon>
        <taxon>Neoptera</taxon>
        <taxon>Endopterygota</taxon>
        <taxon>Hymenoptera</taxon>
        <taxon>Apocrita</taxon>
        <taxon>Aculeata</taxon>
        <taxon>Formicoidea</taxon>
        <taxon>Formicidae</taxon>
        <taxon>Myrmicinae</taxon>
        <taxon>Cardiocondyla</taxon>
    </lineage>
</organism>
<dbReference type="Proteomes" id="UP001430953">
    <property type="component" value="Unassembled WGS sequence"/>
</dbReference>
<keyword evidence="3" id="KW-1185">Reference proteome</keyword>
<sequence length="168" mass="18915">MTLTSIHARESAVGARRRKSRSGDLNLFLHGETAAAAASRGLPQRHRPAARILALSCGAPVGKLIKPQQRGKEPRVSPAADRDYLYDLPPRNQFRTIRFVVKRYVAPQSQKDTERMVLHARLALGARTLLFRASFPHIGEILENTKRESTQKTKKKKKKKDKILSSKK</sequence>
<dbReference type="EMBL" id="JADYXP020000003">
    <property type="protein sequence ID" value="KAL0128285.1"/>
    <property type="molecule type" value="Genomic_DNA"/>
</dbReference>
<feature type="region of interest" description="Disordered" evidence="1">
    <location>
        <begin position="146"/>
        <end position="168"/>
    </location>
</feature>
<feature type="compositionally biased region" description="Basic residues" evidence="1">
    <location>
        <begin position="152"/>
        <end position="168"/>
    </location>
</feature>
<dbReference type="AlphaFoldDB" id="A0AAW2GKT0"/>
<name>A0AAW2GKT0_9HYME</name>
<proteinExistence type="predicted"/>
<comment type="caution">
    <text evidence="2">The sequence shown here is derived from an EMBL/GenBank/DDBJ whole genome shotgun (WGS) entry which is preliminary data.</text>
</comment>
<evidence type="ECO:0000256" key="1">
    <source>
        <dbReference type="SAM" id="MobiDB-lite"/>
    </source>
</evidence>
<accession>A0AAW2GKT0</accession>